<evidence type="ECO:0000256" key="1">
    <source>
        <dbReference type="ARBA" id="ARBA00022692"/>
    </source>
</evidence>
<keyword evidence="3 4" id="KW-0472">Membrane</keyword>
<evidence type="ECO:0000256" key="2">
    <source>
        <dbReference type="ARBA" id="ARBA00022989"/>
    </source>
</evidence>
<feature type="transmembrane region" description="Helical" evidence="4">
    <location>
        <begin position="320"/>
        <end position="341"/>
    </location>
</feature>
<dbReference type="InterPro" id="IPR020846">
    <property type="entry name" value="MFS_dom"/>
</dbReference>
<dbReference type="Proteomes" id="UP000741360">
    <property type="component" value="Unassembled WGS sequence"/>
</dbReference>
<proteinExistence type="predicted"/>
<feature type="transmembrane region" description="Helical" evidence="4">
    <location>
        <begin position="383"/>
        <end position="405"/>
    </location>
</feature>
<feature type="transmembrane region" description="Helical" evidence="4">
    <location>
        <begin position="296"/>
        <end position="314"/>
    </location>
</feature>
<dbReference type="PANTHER" id="PTHR11360">
    <property type="entry name" value="MONOCARBOXYLATE TRANSPORTER"/>
    <property type="match status" value="1"/>
</dbReference>
<feature type="transmembrane region" description="Helical" evidence="4">
    <location>
        <begin position="263"/>
        <end position="284"/>
    </location>
</feature>
<dbReference type="SUPFAM" id="SSF103473">
    <property type="entry name" value="MFS general substrate transporter"/>
    <property type="match status" value="1"/>
</dbReference>
<dbReference type="AlphaFoldDB" id="A0A932M1Q0"/>
<keyword evidence="1 4" id="KW-0812">Transmembrane</keyword>
<gene>
    <name evidence="6" type="ORF">HYY65_08455</name>
</gene>
<dbReference type="EMBL" id="JACPSX010000161">
    <property type="protein sequence ID" value="MBI3015071.1"/>
    <property type="molecule type" value="Genomic_DNA"/>
</dbReference>
<protein>
    <submittedName>
        <fullName evidence="6">MFS transporter</fullName>
    </submittedName>
</protein>
<comment type="caution">
    <text evidence="6">The sequence shown here is derived from an EMBL/GenBank/DDBJ whole genome shotgun (WGS) entry which is preliminary data.</text>
</comment>
<dbReference type="InterPro" id="IPR036259">
    <property type="entry name" value="MFS_trans_sf"/>
</dbReference>
<dbReference type="PROSITE" id="PS50850">
    <property type="entry name" value="MFS"/>
    <property type="match status" value="1"/>
</dbReference>
<evidence type="ECO:0000256" key="4">
    <source>
        <dbReference type="SAM" id="Phobius"/>
    </source>
</evidence>
<feature type="transmembrane region" description="Helical" evidence="4">
    <location>
        <begin position="80"/>
        <end position="98"/>
    </location>
</feature>
<feature type="transmembrane region" description="Helical" evidence="4">
    <location>
        <begin position="237"/>
        <end position="257"/>
    </location>
</feature>
<dbReference type="Gene3D" id="1.20.1250.20">
    <property type="entry name" value="MFS general substrate transporter like domains"/>
    <property type="match status" value="2"/>
</dbReference>
<evidence type="ECO:0000256" key="3">
    <source>
        <dbReference type="ARBA" id="ARBA00023136"/>
    </source>
</evidence>
<organism evidence="6 7">
    <name type="scientific">Tectimicrobiota bacterium</name>
    <dbReference type="NCBI Taxonomy" id="2528274"/>
    <lineage>
        <taxon>Bacteria</taxon>
        <taxon>Pseudomonadati</taxon>
        <taxon>Nitrospinota/Tectimicrobiota group</taxon>
        <taxon>Candidatus Tectimicrobiota</taxon>
    </lineage>
</organism>
<name>A0A932M1Q0_UNCTE</name>
<dbReference type="PANTHER" id="PTHR11360:SF290">
    <property type="entry name" value="MONOCARBOXYLATE MFS PERMEASE"/>
    <property type="match status" value="1"/>
</dbReference>
<feature type="domain" description="Major facilitator superfamily (MFS) profile" evidence="5">
    <location>
        <begin position="13"/>
        <end position="405"/>
    </location>
</feature>
<feature type="transmembrane region" description="Helical" evidence="4">
    <location>
        <begin position="104"/>
        <end position="126"/>
    </location>
</feature>
<reference evidence="6" key="1">
    <citation type="submission" date="2020-07" db="EMBL/GenBank/DDBJ databases">
        <title>Huge and variable diversity of episymbiotic CPR bacteria and DPANN archaea in groundwater ecosystems.</title>
        <authorList>
            <person name="He C.Y."/>
            <person name="Keren R."/>
            <person name="Whittaker M."/>
            <person name="Farag I.F."/>
            <person name="Doudna J."/>
            <person name="Cate J.H.D."/>
            <person name="Banfield J.F."/>
        </authorList>
    </citation>
    <scope>NUCLEOTIDE SEQUENCE</scope>
    <source>
        <strain evidence="6">NC_groundwater_717_Ag_S-0.2um_59_8</strain>
    </source>
</reference>
<accession>A0A932M1Q0</accession>
<evidence type="ECO:0000259" key="5">
    <source>
        <dbReference type="PROSITE" id="PS50850"/>
    </source>
</evidence>
<dbReference type="InterPro" id="IPR011701">
    <property type="entry name" value="MFS"/>
</dbReference>
<keyword evidence="2 4" id="KW-1133">Transmembrane helix</keyword>
<dbReference type="Pfam" id="PF07690">
    <property type="entry name" value="MFS_1"/>
    <property type="match status" value="1"/>
</dbReference>
<evidence type="ECO:0000313" key="7">
    <source>
        <dbReference type="Proteomes" id="UP000741360"/>
    </source>
</evidence>
<feature type="transmembrane region" description="Helical" evidence="4">
    <location>
        <begin position="138"/>
        <end position="157"/>
    </location>
</feature>
<sequence length="425" mass="44728">MSATEPESHYRWVVTSASLVLVALSYGSASAFSVFLKPLVEEFGWPRGAASLAYSFNMVCSGLFAIAMGAVADRYGTRRVALLGITFLGLGLILSSRTSHLWQLYLSFGLVAGGMGFGSLNAPLVANVTGWFDRNRGLATSITFSGTGLGVMVLSPLSRYLITTYGWRTSFLILGVLSWTIGFPLALLIRTRFSAHFASTSQALASATAPDPHVPGPPLKNRPNGELSQLLWRMRSAILCCCITMSIPLVHVVAYAQDQGIPKMAAATLLGAMGGFGFVGRILMGFVSDRIGGRSTLLLCSILQTSGVLGLLMAHGLGTLYLFGSLFGIGYGGLLPQYAVITREAMGTRVIGRTYGTISLFGTGGMAIGGALGGFLFDLSGTYLLPFGLAVLSGIANILLAVSLLHMKVESSPTPVLQAKSPSLS</sequence>
<evidence type="ECO:0000313" key="6">
    <source>
        <dbReference type="EMBL" id="MBI3015071.1"/>
    </source>
</evidence>
<feature type="transmembrane region" description="Helical" evidence="4">
    <location>
        <begin position="169"/>
        <end position="189"/>
    </location>
</feature>
<feature type="transmembrane region" description="Helical" evidence="4">
    <location>
        <begin position="48"/>
        <end position="68"/>
    </location>
</feature>
<dbReference type="InterPro" id="IPR050327">
    <property type="entry name" value="Proton-linked_MCT"/>
</dbReference>
<feature type="transmembrane region" description="Helical" evidence="4">
    <location>
        <begin position="12"/>
        <end position="36"/>
    </location>
</feature>
<dbReference type="GO" id="GO:0022857">
    <property type="term" value="F:transmembrane transporter activity"/>
    <property type="evidence" value="ECO:0007669"/>
    <property type="project" value="InterPro"/>
</dbReference>
<feature type="transmembrane region" description="Helical" evidence="4">
    <location>
        <begin position="353"/>
        <end position="377"/>
    </location>
</feature>
<dbReference type="CDD" id="cd17355">
    <property type="entry name" value="MFS_YcxA_like"/>
    <property type="match status" value="1"/>
</dbReference>